<organism evidence="1 2">
    <name type="scientific">Clunio marinus</name>
    <dbReference type="NCBI Taxonomy" id="568069"/>
    <lineage>
        <taxon>Eukaryota</taxon>
        <taxon>Metazoa</taxon>
        <taxon>Ecdysozoa</taxon>
        <taxon>Arthropoda</taxon>
        <taxon>Hexapoda</taxon>
        <taxon>Insecta</taxon>
        <taxon>Pterygota</taxon>
        <taxon>Neoptera</taxon>
        <taxon>Endopterygota</taxon>
        <taxon>Diptera</taxon>
        <taxon>Nematocera</taxon>
        <taxon>Chironomoidea</taxon>
        <taxon>Chironomidae</taxon>
        <taxon>Clunio</taxon>
    </lineage>
</organism>
<dbReference type="Proteomes" id="UP000183832">
    <property type="component" value="Unassembled WGS sequence"/>
</dbReference>
<keyword evidence="2" id="KW-1185">Reference proteome</keyword>
<protein>
    <submittedName>
        <fullName evidence="1">CLUMA_CG011695, isoform A</fullName>
    </submittedName>
</protein>
<reference evidence="1 2" key="1">
    <citation type="submission" date="2015-04" db="EMBL/GenBank/DDBJ databases">
        <authorList>
            <person name="Syromyatnikov M.Y."/>
            <person name="Popov V.N."/>
        </authorList>
    </citation>
    <scope>NUCLEOTIDE SEQUENCE [LARGE SCALE GENOMIC DNA]</scope>
</reference>
<gene>
    <name evidence="1" type="ORF">CLUMA_CG011695</name>
</gene>
<name>A0A1J1IDI9_9DIPT</name>
<sequence>MKVNLVVDIYEKEWFKEGWLRLGIVNSKKAEEKGKQRTHEKVPVIIPSRYPSFMSFGLAEVIGVKLASAHLKRLNEPNGTREV</sequence>
<evidence type="ECO:0000313" key="1">
    <source>
        <dbReference type="EMBL" id="CRK98333.1"/>
    </source>
</evidence>
<evidence type="ECO:0000313" key="2">
    <source>
        <dbReference type="Proteomes" id="UP000183832"/>
    </source>
</evidence>
<dbReference type="AlphaFoldDB" id="A0A1J1IDI9"/>
<accession>A0A1J1IDI9</accession>
<proteinExistence type="predicted"/>
<dbReference type="EMBL" id="CVRI01000047">
    <property type="protein sequence ID" value="CRK98333.1"/>
    <property type="molecule type" value="Genomic_DNA"/>
</dbReference>